<accession>A0ABN9WHP3</accession>
<keyword evidence="3" id="KW-1185">Reference proteome</keyword>
<feature type="compositionally biased region" description="Pro residues" evidence="1">
    <location>
        <begin position="219"/>
        <end position="231"/>
    </location>
</feature>
<sequence>MEWARGSPMEWARAAAAGAGGPAHLGSLWHGQRCTCQVDLGEGFSIDRELLRLLEGQLQRCGPANLTVPAPCAPPECSALAGACASTARGPWWLRRGATAAQDRLCLPEGQRVLVSYDVDPRLLWHERLLCARAHEGAWVVATPERDIDLEDIQGGVESLAPLGPMGGLPSGRGRGPAHAFRGSPQGPLHQAESLRLQAEGAELAEQERRGLGLGAARPAPPPPTGAPPPLALGGDPAVEEGEWRFAESRGKARLGERVGAAELEAGCRRGDRGIAQ</sequence>
<proteinExistence type="predicted"/>
<evidence type="ECO:0000256" key="1">
    <source>
        <dbReference type="SAM" id="MobiDB-lite"/>
    </source>
</evidence>
<gene>
    <name evidence="2" type="ORF">PCOR1329_LOCUS67007</name>
</gene>
<feature type="non-terminal residue" evidence="2">
    <location>
        <position position="277"/>
    </location>
</feature>
<evidence type="ECO:0000313" key="3">
    <source>
        <dbReference type="Proteomes" id="UP001189429"/>
    </source>
</evidence>
<feature type="region of interest" description="Disordered" evidence="1">
    <location>
        <begin position="258"/>
        <end position="277"/>
    </location>
</feature>
<comment type="caution">
    <text evidence="2">The sequence shown here is derived from an EMBL/GenBank/DDBJ whole genome shotgun (WGS) entry which is preliminary data.</text>
</comment>
<dbReference type="EMBL" id="CAUYUJ010018661">
    <property type="protein sequence ID" value="CAK0885378.1"/>
    <property type="molecule type" value="Genomic_DNA"/>
</dbReference>
<evidence type="ECO:0000313" key="2">
    <source>
        <dbReference type="EMBL" id="CAK0885378.1"/>
    </source>
</evidence>
<reference evidence="2" key="1">
    <citation type="submission" date="2023-10" db="EMBL/GenBank/DDBJ databases">
        <authorList>
            <person name="Chen Y."/>
            <person name="Shah S."/>
            <person name="Dougan E. K."/>
            <person name="Thang M."/>
            <person name="Chan C."/>
        </authorList>
    </citation>
    <scope>NUCLEOTIDE SEQUENCE [LARGE SCALE GENOMIC DNA]</scope>
</reference>
<feature type="region of interest" description="Disordered" evidence="1">
    <location>
        <begin position="162"/>
        <end position="188"/>
    </location>
</feature>
<feature type="region of interest" description="Disordered" evidence="1">
    <location>
        <begin position="204"/>
        <end position="238"/>
    </location>
</feature>
<dbReference type="Proteomes" id="UP001189429">
    <property type="component" value="Unassembled WGS sequence"/>
</dbReference>
<feature type="compositionally biased region" description="Gly residues" evidence="1">
    <location>
        <begin position="165"/>
        <end position="175"/>
    </location>
</feature>
<feature type="compositionally biased region" description="Basic and acidic residues" evidence="1">
    <location>
        <begin position="266"/>
        <end position="277"/>
    </location>
</feature>
<name>A0ABN9WHP3_9DINO</name>
<organism evidence="2 3">
    <name type="scientific">Prorocentrum cordatum</name>
    <dbReference type="NCBI Taxonomy" id="2364126"/>
    <lineage>
        <taxon>Eukaryota</taxon>
        <taxon>Sar</taxon>
        <taxon>Alveolata</taxon>
        <taxon>Dinophyceae</taxon>
        <taxon>Prorocentrales</taxon>
        <taxon>Prorocentraceae</taxon>
        <taxon>Prorocentrum</taxon>
    </lineage>
</organism>
<protein>
    <submittedName>
        <fullName evidence="2">Uncharacterized protein</fullName>
    </submittedName>
</protein>